<sequence>MEWIRWSRWGSTGRIEGGQMRWRDIQLNLQKFEQEAKKLLDETGADHVVYGMKIYEDGHLKEVRFYLQPMSEEEFDRVARLHGAIVYSIHAKRWE</sequence>
<organism evidence="1">
    <name type="scientific">Myoviridae sp. ctcwu24</name>
    <dbReference type="NCBI Taxonomy" id="2826670"/>
    <lineage>
        <taxon>Viruses</taxon>
        <taxon>Duplodnaviria</taxon>
        <taxon>Heunggongvirae</taxon>
        <taxon>Uroviricota</taxon>
        <taxon>Caudoviricetes</taxon>
    </lineage>
</organism>
<name>A0A8S5NHJ2_9CAUD</name>
<accession>A0A8S5NHJ2</accession>
<evidence type="ECO:0000313" key="1">
    <source>
        <dbReference type="EMBL" id="DAD93823.1"/>
    </source>
</evidence>
<reference evidence="1" key="1">
    <citation type="journal article" date="2021" name="Proc. Natl. Acad. Sci. U.S.A.">
        <title>A Catalog of Tens of Thousands of Viruses from Human Metagenomes Reveals Hidden Associations with Chronic Diseases.</title>
        <authorList>
            <person name="Tisza M.J."/>
            <person name="Buck C.B."/>
        </authorList>
    </citation>
    <scope>NUCLEOTIDE SEQUENCE</scope>
    <source>
        <strain evidence="1">Ctcwu24</strain>
    </source>
</reference>
<proteinExistence type="predicted"/>
<dbReference type="EMBL" id="BK015167">
    <property type="protein sequence ID" value="DAD93823.1"/>
    <property type="molecule type" value="Genomic_DNA"/>
</dbReference>
<protein>
    <submittedName>
        <fullName evidence="1">STAT1 TAZ2 binding domain</fullName>
    </submittedName>
</protein>